<dbReference type="PANTHER" id="PTHR24413">
    <property type="entry name" value="SPECKLE-TYPE POZ PROTEIN"/>
    <property type="match status" value="1"/>
</dbReference>
<dbReference type="SMART" id="SM00225">
    <property type="entry name" value="BTB"/>
    <property type="match status" value="1"/>
</dbReference>
<feature type="region of interest" description="Disordered" evidence="1">
    <location>
        <begin position="1"/>
        <end position="35"/>
    </location>
</feature>
<organism evidence="4 5">
    <name type="scientific">Caenorhabditis tropicalis</name>
    <dbReference type="NCBI Taxonomy" id="1561998"/>
    <lineage>
        <taxon>Eukaryota</taxon>
        <taxon>Metazoa</taxon>
        <taxon>Ecdysozoa</taxon>
        <taxon>Nematoda</taxon>
        <taxon>Chromadorea</taxon>
        <taxon>Rhabditida</taxon>
        <taxon>Rhabditina</taxon>
        <taxon>Rhabditomorpha</taxon>
        <taxon>Rhabditoidea</taxon>
        <taxon>Rhabditidae</taxon>
        <taxon>Peloderinae</taxon>
        <taxon>Caenorhabditis</taxon>
    </lineage>
</organism>
<proteinExistence type="predicted"/>
<dbReference type="GO" id="GO:0030163">
    <property type="term" value="P:protein catabolic process"/>
    <property type="evidence" value="ECO:0007669"/>
    <property type="project" value="UniProtKB-ARBA"/>
</dbReference>
<dbReference type="Gene3D" id="2.60.210.10">
    <property type="entry name" value="Apoptosis, Tumor Necrosis Factor Receptor Associated Protein 2, Chain A"/>
    <property type="match status" value="1"/>
</dbReference>
<dbReference type="Gene3D" id="3.30.710.10">
    <property type="entry name" value="Potassium Channel Kv1.1, Chain A"/>
    <property type="match status" value="1"/>
</dbReference>
<protein>
    <submittedName>
        <fullName evidence="5">BTB domain-containing protein</fullName>
    </submittedName>
</protein>
<sequence>MEINNEANREHMGIARTTKSPCQRPGSRRPLSHVSSCSTRMHQRSFANYWSVENFSVQLELHSPGEFMLAPKFGDAEYEFVMKLFPNGKDEETSGYLSLFLLINKCPNPRLRFRVSFTVETRDGPRSCHLNKNLVTINRSGIVTASKFFSLDILRTATDIYTPNDILTIGCELTIFGEALTWSTNLFNPYSRGLNTSSSSRSESSNTLDKQSFINISEEVQQDGLNELLDTGDFSDFTVVSSCGREFPTHMCVLSSRSDYFKALLRNQSTTEFASKRVKFEDISAETLEVLLRHIYNTTSEHMSLEENQLTPELISAVDRLIINTMRPEIARNLSLNVTPENVVVRISMAAELRLEDTYQSLLEFFASHKKEAMNTTMWNDMRIEKPSMAIKILEDAILCFEEPTGAIDRRIIDRITLA</sequence>
<dbReference type="PROSITE" id="PS50097">
    <property type="entry name" value="BTB"/>
    <property type="match status" value="1"/>
</dbReference>
<dbReference type="SUPFAM" id="SSF49599">
    <property type="entry name" value="TRAF domain-like"/>
    <property type="match status" value="1"/>
</dbReference>
<dbReference type="InterPro" id="IPR002083">
    <property type="entry name" value="MATH/TRAF_dom"/>
</dbReference>
<name>A0A1I7U3H6_9PELO</name>
<dbReference type="Proteomes" id="UP000095282">
    <property type="component" value="Unplaced"/>
</dbReference>
<feature type="domain" description="MATH" evidence="3">
    <location>
        <begin position="45"/>
        <end position="173"/>
    </location>
</feature>
<dbReference type="WBParaSite" id="Csp11.Scaffold629.g14474.t2">
    <property type="protein sequence ID" value="Csp11.Scaffold629.g14474.t2"/>
    <property type="gene ID" value="Csp11.Scaffold629.g14474"/>
</dbReference>
<dbReference type="SMART" id="SM00061">
    <property type="entry name" value="MATH"/>
    <property type="match status" value="1"/>
</dbReference>
<dbReference type="InterPro" id="IPR011333">
    <property type="entry name" value="SKP1/BTB/POZ_sf"/>
</dbReference>
<dbReference type="Pfam" id="PF00651">
    <property type="entry name" value="BTB"/>
    <property type="match status" value="1"/>
</dbReference>
<dbReference type="Pfam" id="PF22486">
    <property type="entry name" value="MATH_2"/>
    <property type="match status" value="1"/>
</dbReference>
<dbReference type="InterPro" id="IPR008974">
    <property type="entry name" value="TRAF-like"/>
</dbReference>
<dbReference type="STRING" id="1561998.A0A1I7U3H6"/>
<dbReference type="PROSITE" id="PS50144">
    <property type="entry name" value="MATH"/>
    <property type="match status" value="1"/>
</dbReference>
<keyword evidence="4" id="KW-1185">Reference proteome</keyword>
<evidence type="ECO:0000259" key="3">
    <source>
        <dbReference type="PROSITE" id="PS50144"/>
    </source>
</evidence>
<evidence type="ECO:0000313" key="4">
    <source>
        <dbReference type="Proteomes" id="UP000095282"/>
    </source>
</evidence>
<evidence type="ECO:0000313" key="5">
    <source>
        <dbReference type="WBParaSite" id="Csp11.Scaffold629.g14474.t2"/>
    </source>
</evidence>
<reference evidence="5" key="1">
    <citation type="submission" date="2016-11" db="UniProtKB">
        <authorList>
            <consortium name="WormBaseParasite"/>
        </authorList>
    </citation>
    <scope>IDENTIFICATION</scope>
</reference>
<dbReference type="AlphaFoldDB" id="A0A1I7U3H6"/>
<dbReference type="InterPro" id="IPR000210">
    <property type="entry name" value="BTB/POZ_dom"/>
</dbReference>
<dbReference type="eggNOG" id="KOG1987">
    <property type="taxonomic scope" value="Eukaryota"/>
</dbReference>
<accession>A0A1I7U3H6</accession>
<evidence type="ECO:0000256" key="1">
    <source>
        <dbReference type="SAM" id="MobiDB-lite"/>
    </source>
</evidence>
<dbReference type="SUPFAM" id="SSF54695">
    <property type="entry name" value="POZ domain"/>
    <property type="match status" value="1"/>
</dbReference>
<dbReference type="CDD" id="cd18186">
    <property type="entry name" value="BTB_POZ_ZBTB_KLHL-like"/>
    <property type="match status" value="1"/>
</dbReference>
<evidence type="ECO:0000259" key="2">
    <source>
        <dbReference type="PROSITE" id="PS50097"/>
    </source>
</evidence>
<feature type="domain" description="BTB" evidence="2">
    <location>
        <begin position="235"/>
        <end position="297"/>
    </location>
</feature>